<evidence type="ECO:0000313" key="1">
    <source>
        <dbReference type="EMBL" id="KAJ8766808.1"/>
    </source>
</evidence>
<dbReference type="EMBL" id="JAIWQS010000004">
    <property type="protein sequence ID" value="KAJ8766808.1"/>
    <property type="molecule type" value="Genomic_DNA"/>
</dbReference>
<name>A0AAV8TKP4_9ROSI</name>
<organism evidence="1 2">
    <name type="scientific">Erythroxylum novogranatense</name>
    <dbReference type="NCBI Taxonomy" id="1862640"/>
    <lineage>
        <taxon>Eukaryota</taxon>
        <taxon>Viridiplantae</taxon>
        <taxon>Streptophyta</taxon>
        <taxon>Embryophyta</taxon>
        <taxon>Tracheophyta</taxon>
        <taxon>Spermatophyta</taxon>
        <taxon>Magnoliopsida</taxon>
        <taxon>eudicotyledons</taxon>
        <taxon>Gunneridae</taxon>
        <taxon>Pentapetalae</taxon>
        <taxon>rosids</taxon>
        <taxon>fabids</taxon>
        <taxon>Malpighiales</taxon>
        <taxon>Erythroxylaceae</taxon>
        <taxon>Erythroxylum</taxon>
    </lineage>
</organism>
<accession>A0AAV8TKP4</accession>
<reference evidence="1 2" key="1">
    <citation type="submission" date="2021-09" db="EMBL/GenBank/DDBJ databases">
        <title>Genomic insights and catalytic innovation underlie evolution of tropane alkaloids biosynthesis.</title>
        <authorList>
            <person name="Wang Y.-J."/>
            <person name="Tian T."/>
            <person name="Huang J.-P."/>
            <person name="Huang S.-X."/>
        </authorList>
    </citation>
    <scope>NUCLEOTIDE SEQUENCE [LARGE SCALE GENOMIC DNA]</scope>
    <source>
        <strain evidence="1">KIB-2018</strain>
        <tissue evidence="1">Leaf</tissue>
    </source>
</reference>
<evidence type="ECO:0000313" key="2">
    <source>
        <dbReference type="Proteomes" id="UP001159364"/>
    </source>
</evidence>
<proteinExistence type="predicted"/>
<gene>
    <name evidence="1" type="ORF">K2173_008362</name>
</gene>
<sequence length="106" mass="11920">MTLSLYVSVSDMATAIVTHYVSVSGHLSLISRPCRAFPLPKNLLLLNVLSEHCLTASPMPNLNPLEDDGLDVTGQHTDRTWFVTRRQQRKTFTQDFQLKHLLNEGA</sequence>
<dbReference type="Proteomes" id="UP001159364">
    <property type="component" value="Linkage Group LG04"/>
</dbReference>
<keyword evidence="2" id="KW-1185">Reference proteome</keyword>
<dbReference type="AlphaFoldDB" id="A0AAV8TKP4"/>
<comment type="caution">
    <text evidence="1">The sequence shown here is derived from an EMBL/GenBank/DDBJ whole genome shotgun (WGS) entry which is preliminary data.</text>
</comment>
<protein>
    <submittedName>
        <fullName evidence="1">Uncharacterized protein</fullName>
    </submittedName>
</protein>